<keyword evidence="6 10" id="KW-0411">Iron-sulfur</keyword>
<dbReference type="NCBIfam" id="NF004638">
    <property type="entry name" value="PRK05988.1"/>
    <property type="match status" value="1"/>
</dbReference>
<feature type="binding site" evidence="10">
    <location>
        <position position="127"/>
    </location>
    <ligand>
        <name>[2Fe-2S] cluster</name>
        <dbReference type="ChEBI" id="CHEBI:190135"/>
    </ligand>
</feature>
<proteinExistence type="inferred from homology"/>
<dbReference type="GO" id="GO:0046872">
    <property type="term" value="F:metal ion binding"/>
    <property type="evidence" value="ECO:0007669"/>
    <property type="project" value="UniProtKB-KW"/>
</dbReference>
<organism evidence="11 12">
    <name type="scientific">Veronia nyctiphanis</name>
    <dbReference type="NCBI Taxonomy" id="1278244"/>
    <lineage>
        <taxon>Bacteria</taxon>
        <taxon>Pseudomonadati</taxon>
        <taxon>Pseudomonadota</taxon>
        <taxon>Gammaproteobacteria</taxon>
        <taxon>Vibrionales</taxon>
        <taxon>Vibrionaceae</taxon>
        <taxon>Veronia</taxon>
    </lineage>
</organism>
<dbReference type="EMBL" id="PEIB01000026">
    <property type="protein sequence ID" value="RXJ72093.1"/>
    <property type="molecule type" value="Genomic_DNA"/>
</dbReference>
<dbReference type="Gene3D" id="3.40.30.10">
    <property type="entry name" value="Glutaredoxin"/>
    <property type="match status" value="1"/>
</dbReference>
<evidence type="ECO:0000256" key="1">
    <source>
        <dbReference type="ARBA" id="ARBA00010643"/>
    </source>
</evidence>
<dbReference type="OrthoDB" id="9807941at2"/>
<keyword evidence="12" id="KW-1185">Reference proteome</keyword>
<comment type="similarity">
    <text evidence="1">Belongs to the complex I 24 kDa subunit family.</text>
</comment>
<comment type="cofactor">
    <cofactor evidence="9">
        <name>[2Fe-2S] cluster</name>
        <dbReference type="ChEBI" id="CHEBI:190135"/>
    </cofactor>
</comment>
<dbReference type="GO" id="GO:0003954">
    <property type="term" value="F:NADH dehydrogenase activity"/>
    <property type="evidence" value="ECO:0007669"/>
    <property type="project" value="TreeGrafter"/>
</dbReference>
<keyword evidence="4 10" id="KW-0479">Metal-binding</keyword>
<dbReference type="RefSeq" id="WP_129123362.1">
    <property type="nucleotide sequence ID" value="NZ_PEIB01000026.1"/>
</dbReference>
<dbReference type="SUPFAM" id="SSF52833">
    <property type="entry name" value="Thioredoxin-like"/>
    <property type="match status" value="1"/>
</dbReference>
<dbReference type="InterPro" id="IPR036249">
    <property type="entry name" value="Thioredoxin-like_sf"/>
</dbReference>
<evidence type="ECO:0000256" key="4">
    <source>
        <dbReference type="ARBA" id="ARBA00022723"/>
    </source>
</evidence>
<evidence type="ECO:0000256" key="9">
    <source>
        <dbReference type="ARBA" id="ARBA00034078"/>
    </source>
</evidence>
<feature type="binding site" evidence="10">
    <location>
        <position position="91"/>
    </location>
    <ligand>
        <name>[2Fe-2S] cluster</name>
        <dbReference type="ChEBI" id="CHEBI:190135"/>
    </ligand>
</feature>
<feature type="binding site" evidence="10">
    <location>
        <position position="86"/>
    </location>
    <ligand>
        <name>[2Fe-2S] cluster</name>
        <dbReference type="ChEBI" id="CHEBI:190135"/>
    </ligand>
</feature>
<reference evidence="11 12" key="1">
    <citation type="submission" date="2017-10" db="EMBL/GenBank/DDBJ databases">
        <title>Nyctiphanis sp. nov., isolated from the stomach of the euphausiid Nyctiphanes simplex (Hansen, 1911) in the Gulf of California.</title>
        <authorList>
            <person name="Gomez-Gil B."/>
            <person name="Aguilar-Mendez M."/>
            <person name="Lopez-Cortes A."/>
            <person name="Gomez-Gutierrez J."/>
            <person name="Roque A."/>
            <person name="Lang E."/>
            <person name="Gonzalez-Castillo A."/>
        </authorList>
    </citation>
    <scope>NUCLEOTIDE SEQUENCE [LARGE SCALE GENOMIC DNA]</scope>
    <source>
        <strain evidence="11 12">CAIM 600</strain>
    </source>
</reference>
<dbReference type="Proteomes" id="UP000290287">
    <property type="component" value="Unassembled WGS sequence"/>
</dbReference>
<name>A0A4Q0YNP2_9GAMM</name>
<keyword evidence="5 10" id="KW-0408">Iron</keyword>
<dbReference type="PIRSF" id="PIRSF000216">
    <property type="entry name" value="NADH_DH_24kDa"/>
    <property type="match status" value="1"/>
</dbReference>
<dbReference type="GO" id="GO:0051537">
    <property type="term" value="F:2 iron, 2 sulfur cluster binding"/>
    <property type="evidence" value="ECO:0007669"/>
    <property type="project" value="UniProtKB-KW"/>
</dbReference>
<comment type="caution">
    <text evidence="11">The sequence shown here is derived from an EMBL/GenBank/DDBJ whole genome shotgun (WGS) entry which is preliminary data.</text>
</comment>
<feature type="binding site" evidence="10">
    <location>
        <position position="131"/>
    </location>
    <ligand>
        <name>[2Fe-2S] cluster</name>
        <dbReference type="ChEBI" id="CHEBI:190135"/>
    </ligand>
</feature>
<dbReference type="InterPro" id="IPR002023">
    <property type="entry name" value="NuoE-like"/>
</dbReference>
<protein>
    <recommendedName>
        <fullName evidence="2">NADH-quinone oxidoreductase subunit E</fullName>
    </recommendedName>
    <alternativeName>
        <fullName evidence="7">NADH dehydrogenase I subunit E</fullName>
    </alternativeName>
    <alternativeName>
        <fullName evidence="8">NDH-1 subunit E</fullName>
    </alternativeName>
</protein>
<evidence type="ECO:0000256" key="2">
    <source>
        <dbReference type="ARBA" id="ARBA00019898"/>
    </source>
</evidence>
<dbReference type="PANTHER" id="PTHR10371:SF3">
    <property type="entry name" value="NADH DEHYDROGENASE [UBIQUINONE] FLAVOPROTEIN 2, MITOCHONDRIAL"/>
    <property type="match status" value="1"/>
</dbReference>
<evidence type="ECO:0000256" key="8">
    <source>
        <dbReference type="ARBA" id="ARBA00032788"/>
    </source>
</evidence>
<evidence type="ECO:0000256" key="6">
    <source>
        <dbReference type="ARBA" id="ARBA00023014"/>
    </source>
</evidence>
<sequence length="169" mass="18871">MKAETNVPYDGILTDIRHIVSGLKDKPGALLPVLHAIQKKYRYIPPAAVPVIAKVLNLSEADVHGTISFYHDFRQEPPGANVVQICRAESCQSMGARQLERYAFDVLDVDYRGTTKDRQFSLEPVYCLGNCANSPSVRINDTLHGDMTEERFEALLASIKAERIEVKVI</sequence>
<evidence type="ECO:0000256" key="10">
    <source>
        <dbReference type="PIRSR" id="PIRSR000216-1"/>
    </source>
</evidence>
<keyword evidence="3 10" id="KW-0001">2Fe-2S</keyword>
<evidence type="ECO:0000256" key="3">
    <source>
        <dbReference type="ARBA" id="ARBA00022714"/>
    </source>
</evidence>
<dbReference type="AlphaFoldDB" id="A0A4Q0YNP2"/>
<comment type="cofactor">
    <cofactor evidence="10">
        <name>[2Fe-2S] cluster</name>
        <dbReference type="ChEBI" id="CHEBI:190135"/>
    </cofactor>
    <text evidence="10">Binds 1 [2Fe-2S] cluster.</text>
</comment>
<dbReference type="Pfam" id="PF01257">
    <property type="entry name" value="2Fe-2S_thioredx"/>
    <property type="match status" value="1"/>
</dbReference>
<accession>A0A4Q0YNP2</accession>
<evidence type="ECO:0000313" key="12">
    <source>
        <dbReference type="Proteomes" id="UP000290287"/>
    </source>
</evidence>
<dbReference type="CDD" id="cd03081">
    <property type="entry name" value="TRX_Fd_NuoE_FDH_gamma"/>
    <property type="match status" value="1"/>
</dbReference>
<dbReference type="PANTHER" id="PTHR10371">
    <property type="entry name" value="NADH DEHYDROGENASE UBIQUINONE FLAVOPROTEIN 2, MITOCHONDRIAL"/>
    <property type="match status" value="1"/>
</dbReference>
<dbReference type="Gene3D" id="1.10.10.1590">
    <property type="entry name" value="NADH-quinone oxidoreductase subunit E"/>
    <property type="match status" value="1"/>
</dbReference>
<dbReference type="InterPro" id="IPR041921">
    <property type="entry name" value="NuoE_N"/>
</dbReference>
<evidence type="ECO:0000256" key="7">
    <source>
        <dbReference type="ARBA" id="ARBA00031580"/>
    </source>
</evidence>
<gene>
    <name evidence="11" type="ORF">CS022_17625</name>
</gene>
<evidence type="ECO:0000256" key="5">
    <source>
        <dbReference type="ARBA" id="ARBA00023004"/>
    </source>
</evidence>
<evidence type="ECO:0000313" key="11">
    <source>
        <dbReference type="EMBL" id="RXJ72093.1"/>
    </source>
</evidence>